<protein>
    <submittedName>
        <fullName evidence="1">Uncharacterized protein</fullName>
    </submittedName>
</protein>
<keyword evidence="2" id="KW-1185">Reference proteome</keyword>
<evidence type="ECO:0000313" key="2">
    <source>
        <dbReference type="Proteomes" id="UP001342418"/>
    </source>
</evidence>
<accession>A0ABY5MME0</accession>
<organism evidence="1 2">
    <name type="scientific">Nitratireductor thuwali</name>
    <dbReference type="NCBI Taxonomy" id="2267699"/>
    <lineage>
        <taxon>Bacteria</taxon>
        <taxon>Pseudomonadati</taxon>
        <taxon>Pseudomonadota</taxon>
        <taxon>Alphaproteobacteria</taxon>
        <taxon>Hyphomicrobiales</taxon>
        <taxon>Phyllobacteriaceae</taxon>
        <taxon>Nitratireductor</taxon>
    </lineage>
</organism>
<proteinExistence type="predicted"/>
<sequence>MMKLEQIERSVASLSDEELKSFAEWFDELRWERWDHQMEGGVKAGRLDRLVADARAEIAAGKTKPL</sequence>
<dbReference type="RefSeq" id="WP_338530823.1">
    <property type="nucleotide sequence ID" value="NZ_CP030941.1"/>
</dbReference>
<dbReference type="EMBL" id="CP030941">
    <property type="protein sequence ID" value="UUP18602.1"/>
    <property type="molecule type" value="Genomic_DNA"/>
</dbReference>
<name>A0ABY5MME0_9HYPH</name>
<evidence type="ECO:0000313" key="1">
    <source>
        <dbReference type="EMBL" id="UUP18602.1"/>
    </source>
</evidence>
<gene>
    <name evidence="1" type="ORF">NTH_03085</name>
</gene>
<dbReference type="Proteomes" id="UP001342418">
    <property type="component" value="Chromosome"/>
</dbReference>
<reference evidence="1 2" key="1">
    <citation type="submission" date="2018-07" db="EMBL/GenBank/DDBJ databases">
        <title>Genome sequence of Nitratireductor thuwali#1536.</title>
        <authorList>
            <person name="Michoud G."/>
            <person name="Merlino G."/>
            <person name="Sefrji F.O."/>
            <person name="Daffonchio D."/>
        </authorList>
    </citation>
    <scope>NUCLEOTIDE SEQUENCE [LARGE SCALE GENOMIC DNA]</scope>
    <source>
        <strain evidence="2">Nit1536</strain>
    </source>
</reference>